<dbReference type="SUPFAM" id="SSF56219">
    <property type="entry name" value="DNase I-like"/>
    <property type="match status" value="1"/>
</dbReference>
<dbReference type="EMBL" id="JACXVP010000006">
    <property type="protein sequence ID" value="KAG5599443.1"/>
    <property type="molecule type" value="Genomic_DNA"/>
</dbReference>
<gene>
    <name evidence="1" type="ORF">H5410_030813</name>
</gene>
<protein>
    <submittedName>
        <fullName evidence="1">Uncharacterized protein</fullName>
    </submittedName>
</protein>
<sequence length="161" mass="18537">MFLTISRKYSMPWMVGGDFNVILRDEEKIGGLPNYPHEYEDFAIHIHSCDLFDINFQEILLPSGTIGIVVNQSCFDLYGNIGVQHLARTGSDHAKLFLSCGKRTRKSLCKWSRDKFGDIFKQIAIIEEIVKIKEVLFQKDPSFDNRSILSQAHTELKLYVH</sequence>
<keyword evidence="2" id="KW-1185">Reference proteome</keyword>
<proteinExistence type="predicted"/>
<dbReference type="PANTHER" id="PTHR33710:SF79">
    <property type="entry name" value="OS06G0205337 PROTEIN"/>
    <property type="match status" value="1"/>
</dbReference>
<dbReference type="PANTHER" id="PTHR33710">
    <property type="entry name" value="BNAC02G09200D PROTEIN"/>
    <property type="match status" value="1"/>
</dbReference>
<reference evidence="1 2" key="1">
    <citation type="submission" date="2020-09" db="EMBL/GenBank/DDBJ databases">
        <title>De no assembly of potato wild relative species, Solanum commersonii.</title>
        <authorList>
            <person name="Cho K."/>
        </authorList>
    </citation>
    <scope>NUCLEOTIDE SEQUENCE [LARGE SCALE GENOMIC DNA]</scope>
    <source>
        <strain evidence="1">LZ3.2</strain>
        <tissue evidence="1">Leaf</tissue>
    </source>
</reference>
<evidence type="ECO:0000313" key="1">
    <source>
        <dbReference type="EMBL" id="KAG5599443.1"/>
    </source>
</evidence>
<organism evidence="1 2">
    <name type="scientific">Solanum commersonii</name>
    <name type="common">Commerson's wild potato</name>
    <name type="synonym">Commerson's nightshade</name>
    <dbReference type="NCBI Taxonomy" id="4109"/>
    <lineage>
        <taxon>Eukaryota</taxon>
        <taxon>Viridiplantae</taxon>
        <taxon>Streptophyta</taxon>
        <taxon>Embryophyta</taxon>
        <taxon>Tracheophyta</taxon>
        <taxon>Spermatophyta</taxon>
        <taxon>Magnoliopsida</taxon>
        <taxon>eudicotyledons</taxon>
        <taxon>Gunneridae</taxon>
        <taxon>Pentapetalae</taxon>
        <taxon>asterids</taxon>
        <taxon>lamiids</taxon>
        <taxon>Solanales</taxon>
        <taxon>Solanaceae</taxon>
        <taxon>Solanoideae</taxon>
        <taxon>Solaneae</taxon>
        <taxon>Solanum</taxon>
    </lineage>
</organism>
<accession>A0A9J5YFC3</accession>
<comment type="caution">
    <text evidence="1">The sequence shown here is derived from an EMBL/GenBank/DDBJ whole genome shotgun (WGS) entry which is preliminary data.</text>
</comment>
<dbReference type="InterPro" id="IPR036691">
    <property type="entry name" value="Endo/exonu/phosph_ase_sf"/>
</dbReference>
<name>A0A9J5YFC3_SOLCO</name>
<evidence type="ECO:0000313" key="2">
    <source>
        <dbReference type="Proteomes" id="UP000824120"/>
    </source>
</evidence>
<dbReference type="Proteomes" id="UP000824120">
    <property type="component" value="Chromosome 6"/>
</dbReference>
<dbReference type="AlphaFoldDB" id="A0A9J5YFC3"/>